<sequence length="107" mass="13113">MSDVTERVLHHSFEYFCLLACVIFVRKKLMFRKLFNKKTRRIRWASRLGLLLFCFFFFWENFPIDGPLWEVRQMLLMFGEDTRVCFYFVTIAKMSVYVQKRKKTGFL</sequence>
<dbReference type="AlphaFoldDB" id="A0A8D8B5I6"/>
<evidence type="ECO:0000256" key="1">
    <source>
        <dbReference type="SAM" id="Phobius"/>
    </source>
</evidence>
<keyword evidence="1" id="KW-0472">Membrane</keyword>
<proteinExistence type="predicted"/>
<organism evidence="2">
    <name type="scientific">Culex pipiens</name>
    <name type="common">House mosquito</name>
    <dbReference type="NCBI Taxonomy" id="7175"/>
    <lineage>
        <taxon>Eukaryota</taxon>
        <taxon>Metazoa</taxon>
        <taxon>Ecdysozoa</taxon>
        <taxon>Arthropoda</taxon>
        <taxon>Hexapoda</taxon>
        <taxon>Insecta</taxon>
        <taxon>Pterygota</taxon>
        <taxon>Neoptera</taxon>
        <taxon>Endopterygota</taxon>
        <taxon>Diptera</taxon>
        <taxon>Nematocera</taxon>
        <taxon>Culicoidea</taxon>
        <taxon>Culicidae</taxon>
        <taxon>Culicinae</taxon>
        <taxon>Culicini</taxon>
        <taxon>Culex</taxon>
        <taxon>Culex</taxon>
    </lineage>
</organism>
<keyword evidence="1" id="KW-0812">Transmembrane</keyword>
<feature type="transmembrane region" description="Helical" evidence="1">
    <location>
        <begin position="41"/>
        <end position="59"/>
    </location>
</feature>
<keyword evidence="1" id="KW-1133">Transmembrane helix</keyword>
<dbReference type="EMBL" id="HBUE01059570">
    <property type="protein sequence ID" value="CAG6468004.1"/>
    <property type="molecule type" value="Transcribed_RNA"/>
</dbReference>
<feature type="transmembrane region" description="Helical" evidence="1">
    <location>
        <begin position="12"/>
        <end position="29"/>
    </location>
</feature>
<evidence type="ECO:0000313" key="2">
    <source>
        <dbReference type="EMBL" id="CAG6468004.1"/>
    </source>
</evidence>
<accession>A0A8D8B5I6</accession>
<reference evidence="2" key="1">
    <citation type="submission" date="2021-05" db="EMBL/GenBank/DDBJ databases">
        <authorList>
            <person name="Alioto T."/>
            <person name="Alioto T."/>
            <person name="Gomez Garrido J."/>
        </authorList>
    </citation>
    <scope>NUCLEOTIDE SEQUENCE</scope>
</reference>
<protein>
    <submittedName>
        <fullName evidence="2">(northern house mosquito) hypothetical protein</fullName>
    </submittedName>
</protein>
<name>A0A8D8B5I6_CULPI</name>